<keyword evidence="3 7" id="KW-0812">Transmembrane</keyword>
<gene>
    <name evidence="9" type="ORF">TcWFU_001358</name>
</gene>
<feature type="transmembrane region" description="Helical" evidence="7">
    <location>
        <begin position="237"/>
        <end position="263"/>
    </location>
</feature>
<evidence type="ECO:0000313" key="9">
    <source>
        <dbReference type="EMBL" id="KAL5103472.1"/>
    </source>
</evidence>
<evidence type="ECO:0000256" key="4">
    <source>
        <dbReference type="ARBA" id="ARBA00022989"/>
    </source>
</evidence>
<feature type="transmembrane region" description="Helical" evidence="7">
    <location>
        <begin position="26"/>
        <end position="48"/>
    </location>
</feature>
<keyword evidence="5 7" id="KW-0472">Membrane</keyword>
<evidence type="ECO:0000259" key="8">
    <source>
        <dbReference type="Pfam" id="PF01529"/>
    </source>
</evidence>
<comment type="catalytic activity">
    <reaction evidence="7">
        <text>L-cysteinyl-[protein] + hexadecanoyl-CoA = S-hexadecanoyl-L-cysteinyl-[protein] + CoA</text>
        <dbReference type="Rhea" id="RHEA:36683"/>
        <dbReference type="Rhea" id="RHEA-COMP:10131"/>
        <dbReference type="Rhea" id="RHEA-COMP:11032"/>
        <dbReference type="ChEBI" id="CHEBI:29950"/>
        <dbReference type="ChEBI" id="CHEBI:57287"/>
        <dbReference type="ChEBI" id="CHEBI:57379"/>
        <dbReference type="ChEBI" id="CHEBI:74151"/>
        <dbReference type="EC" id="2.3.1.225"/>
    </reaction>
</comment>
<reference evidence="9 10" key="1">
    <citation type="journal article" date="2022" name="Front. Cell. Infect. Microbiol.">
        <title>The Genomes of Two Strains of Taenia crassiceps the Animal Model for the Study of Human Cysticercosis.</title>
        <authorList>
            <person name="Bobes R.J."/>
            <person name="Estrada K."/>
            <person name="Rios-Valencia D.G."/>
            <person name="Calderon-Gallegos A."/>
            <person name="de la Torre P."/>
            <person name="Carrero J.C."/>
            <person name="Sanchez-Flores A."/>
            <person name="Laclette J.P."/>
        </authorList>
    </citation>
    <scope>NUCLEOTIDE SEQUENCE [LARGE SCALE GENOMIC DNA]</scope>
    <source>
        <strain evidence="9">WFUcys</strain>
    </source>
</reference>
<name>A0ABR4Q1J5_9CEST</name>
<proteinExistence type="inferred from homology"/>
<evidence type="ECO:0000256" key="6">
    <source>
        <dbReference type="ARBA" id="ARBA00023315"/>
    </source>
</evidence>
<evidence type="ECO:0000256" key="3">
    <source>
        <dbReference type="ARBA" id="ARBA00022692"/>
    </source>
</evidence>
<feature type="transmembrane region" description="Helical" evidence="7">
    <location>
        <begin position="111"/>
        <end position="134"/>
    </location>
</feature>
<dbReference type="PANTHER" id="PTHR12246">
    <property type="entry name" value="PALMITOYLTRANSFERASE ZDHHC16"/>
    <property type="match status" value="1"/>
</dbReference>
<dbReference type="Proteomes" id="UP001651158">
    <property type="component" value="Unassembled WGS sequence"/>
</dbReference>
<comment type="subcellular location">
    <subcellularLocation>
        <location evidence="1">Membrane</location>
        <topology evidence="1">Multi-pass membrane protein</topology>
    </subcellularLocation>
</comment>
<comment type="caution">
    <text evidence="9">The sequence shown here is derived from an EMBL/GenBank/DDBJ whole genome shotgun (WGS) entry which is preliminary data.</text>
</comment>
<dbReference type="EMBL" id="JAKROA010000017">
    <property type="protein sequence ID" value="KAL5103472.1"/>
    <property type="molecule type" value="Genomic_DNA"/>
</dbReference>
<evidence type="ECO:0000256" key="7">
    <source>
        <dbReference type="RuleBase" id="RU079119"/>
    </source>
</evidence>
<evidence type="ECO:0000256" key="2">
    <source>
        <dbReference type="ARBA" id="ARBA00022679"/>
    </source>
</evidence>
<keyword evidence="2 7" id="KW-0808">Transferase</keyword>
<keyword evidence="6 7" id="KW-0012">Acyltransferase</keyword>
<evidence type="ECO:0000256" key="5">
    <source>
        <dbReference type="ARBA" id="ARBA00023136"/>
    </source>
</evidence>
<evidence type="ECO:0000256" key="1">
    <source>
        <dbReference type="ARBA" id="ARBA00004141"/>
    </source>
</evidence>
<sequence length="377" mass="43308">MLSLISNAFVWDELTFPPPTCQHSGVLWLLSSLFQLLTALVKLLYWRLFILRIVVQFFGAHRRGFGRCLVVFAAVCISAVVFSLYSCLLPLRLSRWHATASSTSSELYWLLLHAVLGHLVLLNISTHFLAGVLCSPGHVPPLSPLPPHLPRTMCSRCLRPRPWRAHHCVVCGVCVLRMDHHCPWLNNCVGLRTHRHFFLFLAHLGIGIVYLYVAGFGDFVEHARWVCEDKEQHRISCLVHTVLCALYRVAMLVLIFVTGLLLWHGRLIGRGETSVEYHQNQKLARILSKHHIIYHNPFDFGSRVNWFRFLGLESPADARMLKKNGTYGRIKTYTKRFVLHVLLPFNCPPYDGDGMTFETYEPDVEGVLRDLRRFDEC</sequence>
<feature type="transmembrane region" description="Helical" evidence="7">
    <location>
        <begin position="69"/>
        <end position="91"/>
    </location>
</feature>
<dbReference type="Pfam" id="PF01529">
    <property type="entry name" value="DHHC"/>
    <property type="match status" value="1"/>
</dbReference>
<feature type="transmembrane region" description="Helical" evidence="7">
    <location>
        <begin position="197"/>
        <end position="217"/>
    </location>
</feature>
<dbReference type="PROSITE" id="PS50216">
    <property type="entry name" value="DHHC"/>
    <property type="match status" value="1"/>
</dbReference>
<feature type="domain" description="Palmitoyltransferase DHHC" evidence="8">
    <location>
        <begin position="151"/>
        <end position="280"/>
    </location>
</feature>
<keyword evidence="4 7" id="KW-1133">Transmembrane helix</keyword>
<accession>A0ABR4Q1J5</accession>
<dbReference type="EC" id="2.3.1.225" evidence="7"/>
<evidence type="ECO:0000313" key="10">
    <source>
        <dbReference type="Proteomes" id="UP001651158"/>
    </source>
</evidence>
<protein>
    <recommendedName>
        <fullName evidence="7">Palmitoyltransferase</fullName>
        <ecNumber evidence="7">2.3.1.225</ecNumber>
    </recommendedName>
</protein>
<organism evidence="9 10">
    <name type="scientific">Taenia crassiceps</name>
    <dbReference type="NCBI Taxonomy" id="6207"/>
    <lineage>
        <taxon>Eukaryota</taxon>
        <taxon>Metazoa</taxon>
        <taxon>Spiralia</taxon>
        <taxon>Lophotrochozoa</taxon>
        <taxon>Platyhelminthes</taxon>
        <taxon>Cestoda</taxon>
        <taxon>Eucestoda</taxon>
        <taxon>Cyclophyllidea</taxon>
        <taxon>Taeniidae</taxon>
        <taxon>Taenia</taxon>
    </lineage>
</organism>
<dbReference type="InterPro" id="IPR001594">
    <property type="entry name" value="Palmitoyltrfase_DHHC"/>
</dbReference>
<comment type="similarity">
    <text evidence="7">Belongs to the DHHC palmitoyltransferase family.</text>
</comment>
<keyword evidence="10" id="KW-1185">Reference proteome</keyword>
<dbReference type="InterPro" id="IPR039859">
    <property type="entry name" value="PFA4/ZDH16/20/ERF2-like"/>
</dbReference>
<comment type="domain">
    <text evidence="7">The DHHC domain is required for palmitoyltransferase activity.</text>
</comment>